<dbReference type="EMBL" id="FNKK01000002">
    <property type="protein sequence ID" value="SDQ73138.1"/>
    <property type="molecule type" value="Genomic_DNA"/>
</dbReference>
<reference evidence="2 3" key="1">
    <citation type="submission" date="2016-10" db="EMBL/GenBank/DDBJ databases">
        <authorList>
            <person name="de Groot N.N."/>
        </authorList>
    </citation>
    <scope>NUCLEOTIDE SEQUENCE [LARGE SCALE GENOMIC DNA]</scope>
    <source>
        <strain evidence="2 3">DSM 43794</strain>
    </source>
</reference>
<organism evidence="2 3">
    <name type="scientific">Thermostaphylospora chromogena</name>
    <dbReference type="NCBI Taxonomy" id="35622"/>
    <lineage>
        <taxon>Bacteria</taxon>
        <taxon>Bacillati</taxon>
        <taxon>Actinomycetota</taxon>
        <taxon>Actinomycetes</taxon>
        <taxon>Streptosporangiales</taxon>
        <taxon>Thermomonosporaceae</taxon>
        <taxon>Thermostaphylospora</taxon>
    </lineage>
</organism>
<dbReference type="AlphaFoldDB" id="A0A1H1DAA7"/>
<evidence type="ECO:0000313" key="2">
    <source>
        <dbReference type="EMBL" id="SDQ73138.1"/>
    </source>
</evidence>
<protein>
    <submittedName>
        <fullName evidence="2">Uncharacterized protein</fullName>
    </submittedName>
</protein>
<name>A0A1H1DAA7_9ACTN</name>
<keyword evidence="3" id="KW-1185">Reference proteome</keyword>
<feature type="compositionally biased region" description="Basic and acidic residues" evidence="1">
    <location>
        <begin position="16"/>
        <end position="27"/>
    </location>
</feature>
<proteinExistence type="predicted"/>
<feature type="region of interest" description="Disordered" evidence="1">
    <location>
        <begin position="1"/>
        <end position="67"/>
    </location>
</feature>
<dbReference type="STRING" id="35622.SAMN04489764_1891"/>
<accession>A0A1H1DAA7</accession>
<dbReference type="Proteomes" id="UP000217103">
    <property type="component" value="Unassembled WGS sequence"/>
</dbReference>
<evidence type="ECO:0000313" key="3">
    <source>
        <dbReference type="Proteomes" id="UP000217103"/>
    </source>
</evidence>
<evidence type="ECO:0000256" key="1">
    <source>
        <dbReference type="SAM" id="MobiDB-lite"/>
    </source>
</evidence>
<dbReference type="RefSeq" id="WP_131815488.1">
    <property type="nucleotide sequence ID" value="NZ_FNKK01000002.1"/>
</dbReference>
<sequence length="67" mass="6844">MSEQDPRPGEGGVSEESARGVPDDRVESAGPDRPAGIDPEGPPAQVPDDRKGATRPVDPEVEGGNPG</sequence>
<gene>
    <name evidence="2" type="ORF">SAMN04489764_1891</name>
</gene>
<dbReference type="OrthoDB" id="9856465at2"/>